<gene>
    <name evidence="1" type="ORF">FDA94_16555</name>
</gene>
<dbReference type="RefSeq" id="WP_137247955.1">
    <property type="nucleotide sequence ID" value="NZ_SZQA01000014.1"/>
</dbReference>
<comment type="caution">
    <text evidence="1">The sequence shown here is derived from an EMBL/GenBank/DDBJ whole genome shotgun (WGS) entry which is preliminary data.</text>
</comment>
<dbReference type="Proteomes" id="UP000308705">
    <property type="component" value="Unassembled WGS sequence"/>
</dbReference>
<organism evidence="1 2">
    <name type="scientific">Herbidospora galbida</name>
    <dbReference type="NCBI Taxonomy" id="2575442"/>
    <lineage>
        <taxon>Bacteria</taxon>
        <taxon>Bacillati</taxon>
        <taxon>Actinomycetota</taxon>
        <taxon>Actinomycetes</taxon>
        <taxon>Streptosporangiales</taxon>
        <taxon>Streptosporangiaceae</taxon>
        <taxon>Herbidospora</taxon>
    </lineage>
</organism>
<accession>A0A4U3MEW7</accession>
<sequence length="147" mass="16880">MSHTRVQSIEHTVQTTNRWLAHLSEAIGTEDRDFSQRVLRAWLHAVRDGLTVQNGANFAAQLPDLLRGVYYNGWDPNRVPIRRSREEFVEYFARSGRIALHDVPKLAPAVTEFLCGELSESPVMHLLERLPHDVRAVLWRAEKNDKG</sequence>
<dbReference type="EMBL" id="SZQA01000014">
    <property type="protein sequence ID" value="TKK87785.1"/>
    <property type="molecule type" value="Genomic_DNA"/>
</dbReference>
<dbReference type="Pfam" id="PF10025">
    <property type="entry name" value="DUF2267"/>
    <property type="match status" value="1"/>
</dbReference>
<name>A0A4U3MEW7_9ACTN</name>
<dbReference type="InterPro" id="IPR038282">
    <property type="entry name" value="DUF2267_sf"/>
</dbReference>
<dbReference type="OrthoDB" id="20942at2"/>
<evidence type="ECO:0000313" key="2">
    <source>
        <dbReference type="Proteomes" id="UP000308705"/>
    </source>
</evidence>
<dbReference type="AlphaFoldDB" id="A0A4U3MEW7"/>
<dbReference type="Gene3D" id="1.10.490.110">
    <property type="entry name" value="Uncharacterized conserved protein DUF2267"/>
    <property type="match status" value="1"/>
</dbReference>
<proteinExistence type="predicted"/>
<keyword evidence="2" id="KW-1185">Reference proteome</keyword>
<reference evidence="1 2" key="1">
    <citation type="submission" date="2019-04" db="EMBL/GenBank/DDBJ databases">
        <title>Herbidospora sp. NEAU-GS14.nov., a novel actinomycete isolated from soil.</title>
        <authorList>
            <person name="Han L."/>
        </authorList>
    </citation>
    <scope>NUCLEOTIDE SEQUENCE [LARGE SCALE GENOMIC DNA]</scope>
    <source>
        <strain evidence="1 2">NEAU-GS14</strain>
    </source>
</reference>
<evidence type="ECO:0000313" key="1">
    <source>
        <dbReference type="EMBL" id="TKK87785.1"/>
    </source>
</evidence>
<dbReference type="InterPro" id="IPR018727">
    <property type="entry name" value="DUF2267"/>
</dbReference>
<protein>
    <submittedName>
        <fullName evidence="1">DUF2267 domain-containing protein</fullName>
    </submittedName>
</protein>